<dbReference type="GO" id="GO:0022857">
    <property type="term" value="F:transmembrane transporter activity"/>
    <property type="evidence" value="ECO:0007669"/>
    <property type="project" value="InterPro"/>
</dbReference>
<dbReference type="Gene3D" id="1.20.1250.20">
    <property type="entry name" value="MFS general substrate transporter like domains"/>
    <property type="match status" value="1"/>
</dbReference>
<dbReference type="InterPro" id="IPR001958">
    <property type="entry name" value="Tet-R_TetA/multi-R_MdtG-like"/>
</dbReference>
<dbReference type="Pfam" id="PF07690">
    <property type="entry name" value="MFS_1"/>
    <property type="match status" value="1"/>
</dbReference>
<organism evidence="7 8">
    <name type="scientific">Fopius arisanus</name>
    <dbReference type="NCBI Taxonomy" id="64838"/>
    <lineage>
        <taxon>Eukaryota</taxon>
        <taxon>Metazoa</taxon>
        <taxon>Ecdysozoa</taxon>
        <taxon>Arthropoda</taxon>
        <taxon>Hexapoda</taxon>
        <taxon>Insecta</taxon>
        <taxon>Pterygota</taxon>
        <taxon>Neoptera</taxon>
        <taxon>Endopterygota</taxon>
        <taxon>Hymenoptera</taxon>
        <taxon>Apocrita</taxon>
        <taxon>Ichneumonoidea</taxon>
        <taxon>Braconidae</taxon>
        <taxon>Opiinae</taxon>
        <taxon>Fopius</taxon>
    </lineage>
</organism>
<keyword evidence="7" id="KW-1185">Reference proteome</keyword>
<dbReference type="PANTHER" id="PTHR24002">
    <property type="entry name" value="SOLUTE CARRIER FAMILY 22 MEMBER 18"/>
    <property type="match status" value="1"/>
</dbReference>
<evidence type="ECO:0000256" key="1">
    <source>
        <dbReference type="ARBA" id="ARBA00004141"/>
    </source>
</evidence>
<keyword evidence="3 5" id="KW-1133">Transmembrane helix</keyword>
<proteinExistence type="predicted"/>
<name>A0A9R1U4Z2_9HYME</name>
<dbReference type="OrthoDB" id="440553at2759"/>
<evidence type="ECO:0000256" key="2">
    <source>
        <dbReference type="ARBA" id="ARBA00022692"/>
    </source>
</evidence>
<feature type="transmembrane region" description="Helical" evidence="5">
    <location>
        <begin position="302"/>
        <end position="324"/>
    </location>
</feature>
<evidence type="ECO:0000259" key="6">
    <source>
        <dbReference type="PROSITE" id="PS50850"/>
    </source>
</evidence>
<dbReference type="RefSeq" id="XP_011307688.1">
    <property type="nucleotide sequence ID" value="XM_011309386.1"/>
</dbReference>
<dbReference type="GO" id="GO:0016020">
    <property type="term" value="C:membrane"/>
    <property type="evidence" value="ECO:0007669"/>
    <property type="project" value="UniProtKB-SubCell"/>
</dbReference>
<dbReference type="InterPro" id="IPR011701">
    <property type="entry name" value="MFS"/>
</dbReference>
<gene>
    <name evidence="8" type="primary">LOC105269272</name>
</gene>
<dbReference type="InterPro" id="IPR036259">
    <property type="entry name" value="MFS_trans_sf"/>
</dbReference>
<evidence type="ECO:0000256" key="5">
    <source>
        <dbReference type="SAM" id="Phobius"/>
    </source>
</evidence>
<keyword evidence="4 5" id="KW-0472">Membrane</keyword>
<dbReference type="InterPro" id="IPR020846">
    <property type="entry name" value="MFS_dom"/>
</dbReference>
<dbReference type="GeneID" id="105269272"/>
<dbReference type="GO" id="GO:0005635">
    <property type="term" value="C:nuclear envelope"/>
    <property type="evidence" value="ECO:0007669"/>
    <property type="project" value="TreeGrafter"/>
</dbReference>
<dbReference type="PANTHER" id="PTHR24002:SF3">
    <property type="entry name" value="SOLUTE CARRIER FAMILY 22 MEMBER 18"/>
    <property type="match status" value="1"/>
</dbReference>
<feature type="transmembrane region" description="Helical" evidence="5">
    <location>
        <begin position="38"/>
        <end position="63"/>
    </location>
</feature>
<reference evidence="8" key="1">
    <citation type="submission" date="2025-08" db="UniProtKB">
        <authorList>
            <consortium name="RefSeq"/>
        </authorList>
    </citation>
    <scope>IDENTIFICATION</scope>
    <source>
        <strain evidence="8">USDA-PBARC FA_bdor</strain>
        <tissue evidence="8">Whole organism</tissue>
    </source>
</reference>
<dbReference type="KEGG" id="fas:105269272"/>
<dbReference type="PRINTS" id="PR01035">
    <property type="entry name" value="TCRTETA"/>
</dbReference>
<dbReference type="SUPFAM" id="SSF103473">
    <property type="entry name" value="MFS general substrate transporter"/>
    <property type="match status" value="1"/>
</dbReference>
<feature type="domain" description="Major facilitator superfamily (MFS) profile" evidence="6">
    <location>
        <begin position="9"/>
        <end position="410"/>
    </location>
</feature>
<feature type="transmembrane region" description="Helical" evidence="5">
    <location>
        <begin position="231"/>
        <end position="250"/>
    </location>
</feature>
<protein>
    <submittedName>
        <fullName evidence="8">Major facilitator superfamily domain-containing protein 9</fullName>
    </submittedName>
</protein>
<evidence type="ECO:0000256" key="4">
    <source>
        <dbReference type="ARBA" id="ARBA00023136"/>
    </source>
</evidence>
<feature type="transmembrane region" description="Helical" evidence="5">
    <location>
        <begin position="262"/>
        <end position="281"/>
    </location>
</feature>
<evidence type="ECO:0000313" key="7">
    <source>
        <dbReference type="Proteomes" id="UP000694866"/>
    </source>
</evidence>
<dbReference type="PROSITE" id="PS50850">
    <property type="entry name" value="MFS"/>
    <property type="match status" value="1"/>
</dbReference>
<evidence type="ECO:0000256" key="3">
    <source>
        <dbReference type="ARBA" id="ARBA00022989"/>
    </source>
</evidence>
<dbReference type="Proteomes" id="UP000694866">
    <property type="component" value="Unplaced"/>
</dbReference>
<comment type="subcellular location">
    <subcellularLocation>
        <location evidence="1">Membrane</location>
        <topology evidence="1">Multi-pass membrane protein</topology>
    </subcellularLocation>
</comment>
<keyword evidence="2 5" id="KW-0812">Transmembrane</keyword>
<feature type="transmembrane region" description="Helical" evidence="5">
    <location>
        <begin position="12"/>
        <end position="32"/>
    </location>
</feature>
<feature type="transmembrane region" description="Helical" evidence="5">
    <location>
        <begin position="75"/>
        <end position="102"/>
    </location>
</feature>
<feature type="transmembrane region" description="Helical" evidence="5">
    <location>
        <begin position="161"/>
        <end position="183"/>
    </location>
</feature>
<sequence>MVTNTKVSDIRWIYLVTFLDFFAVGLILPSMSMHLNKLGASFSTIGAISSIYAATQLISGPLIGSWSDRIGRKNIFIVSCLIIGVCYTLFGMVESIFLMLILRVTIGVFKHSQVMIQALITDLYPKENQSVMFGNLKSITGLSFALGPLIAGHMTEIEDGFILTCFISGILFIINAVIAHYCFGDKLICRESKTPEETKKNGKPKKLPFKKFNEVISSLGEINWRVFGNAFALKFMAEVAAIAFYANYNVRIKRRFGISPKIAGYTIAYQSFIGITTGILIGRIKTKFYKEDIWYKKRNLHAFTMMTVSFICTYFSTYFFLYMVSTTFFKIADMILRVTLTEMIVEKASATNQGSIAGSTESVGSLARMIAPLSTGIVEDICGINSANLLSAAVSLCGVYICSKISTRRSERN</sequence>
<evidence type="ECO:0000313" key="8">
    <source>
        <dbReference type="RefSeq" id="XP_011307688.1"/>
    </source>
</evidence>
<accession>A0A9R1U4Z2</accession>
<dbReference type="AlphaFoldDB" id="A0A9R1U4Z2"/>